<accession>A0A6J5M816</accession>
<dbReference type="Pfam" id="PF04965">
    <property type="entry name" value="GPW_gp25"/>
    <property type="match status" value="1"/>
</dbReference>
<proteinExistence type="predicted"/>
<dbReference type="Gene3D" id="3.10.450.40">
    <property type="match status" value="1"/>
</dbReference>
<name>A0A6J5M816_9CAUD</name>
<reference evidence="2" key="1">
    <citation type="submission" date="2020-04" db="EMBL/GenBank/DDBJ databases">
        <authorList>
            <person name="Chiriac C."/>
            <person name="Salcher M."/>
            <person name="Ghai R."/>
            <person name="Kavagutti S V."/>
        </authorList>
    </citation>
    <scope>NUCLEOTIDE SEQUENCE</scope>
</reference>
<dbReference type="InterPro" id="IPR007048">
    <property type="entry name" value="IraD/Gp25-like"/>
</dbReference>
<sequence>MATTKDRFQNSDRKNQVFSDFLNDFSPHPVTGDVVRYVNENAVNRSIRNLLYTNKGERLYQPSLGSDLYKILFEPISSPVSEMLSQTIQTLIADHEPRAKILAVDVAPDIEGNAYLVTIQYMIINRQNPITLNVTLTRVR</sequence>
<dbReference type="EMBL" id="LR796423">
    <property type="protein sequence ID" value="CAB4143165.1"/>
    <property type="molecule type" value="Genomic_DNA"/>
</dbReference>
<evidence type="ECO:0000313" key="2">
    <source>
        <dbReference type="EMBL" id="CAB4143165.1"/>
    </source>
</evidence>
<gene>
    <name evidence="2" type="ORF">UFOVP447_88</name>
</gene>
<dbReference type="SUPFAM" id="SSF160719">
    <property type="entry name" value="gpW/gp25-like"/>
    <property type="match status" value="1"/>
</dbReference>
<evidence type="ECO:0000259" key="1">
    <source>
        <dbReference type="Pfam" id="PF04965"/>
    </source>
</evidence>
<organism evidence="2">
    <name type="scientific">uncultured Caudovirales phage</name>
    <dbReference type="NCBI Taxonomy" id="2100421"/>
    <lineage>
        <taxon>Viruses</taxon>
        <taxon>Duplodnaviria</taxon>
        <taxon>Heunggongvirae</taxon>
        <taxon>Uroviricota</taxon>
        <taxon>Caudoviricetes</taxon>
        <taxon>Peduoviridae</taxon>
        <taxon>Maltschvirus</taxon>
        <taxon>Maltschvirus maltsch</taxon>
    </lineage>
</organism>
<protein>
    <submittedName>
        <fullName evidence="2">COG3628 Phage baseplate assembly protein W</fullName>
    </submittedName>
</protein>
<feature type="domain" description="IraD/Gp25-like" evidence="1">
    <location>
        <begin position="40"/>
        <end position="126"/>
    </location>
</feature>